<dbReference type="AlphaFoldDB" id="A0A942UQ11"/>
<dbReference type="RefSeq" id="WP_213097997.1">
    <property type="nucleotide sequence ID" value="NZ_JAGYPN010000002.1"/>
</dbReference>
<dbReference type="Proteomes" id="UP000676456">
    <property type="component" value="Unassembled WGS sequence"/>
</dbReference>
<evidence type="ECO:0000313" key="1">
    <source>
        <dbReference type="EMBL" id="MBS4222941.1"/>
    </source>
</evidence>
<gene>
    <name evidence="1" type="ORF">KHA91_09330</name>
</gene>
<name>A0A942UQ11_9BACI</name>
<dbReference type="SUPFAM" id="SSF53681">
    <property type="entry name" value="Aspartate/glutamate racemase"/>
    <property type="match status" value="1"/>
</dbReference>
<dbReference type="Gene3D" id="3.40.50.1860">
    <property type="match status" value="2"/>
</dbReference>
<comment type="caution">
    <text evidence="1">The sequence shown here is derived from an EMBL/GenBank/DDBJ whole genome shotgun (WGS) entry which is preliminary data.</text>
</comment>
<reference evidence="1 2" key="1">
    <citation type="submission" date="2021-05" db="EMBL/GenBank/DDBJ databases">
        <title>Novel Bacillus species.</title>
        <authorList>
            <person name="Liu G."/>
        </authorList>
    </citation>
    <scope>NUCLEOTIDE SEQUENCE [LARGE SCALE GENOMIC DNA]</scope>
    <source>
        <strain evidence="1 2">FJAT-49682</strain>
    </source>
</reference>
<dbReference type="EMBL" id="JAGYPN010000002">
    <property type="protein sequence ID" value="MBS4222941.1"/>
    <property type="molecule type" value="Genomic_DNA"/>
</dbReference>
<dbReference type="Pfam" id="PF01177">
    <property type="entry name" value="Asp_Glu_race"/>
    <property type="match status" value="1"/>
</dbReference>
<proteinExistence type="predicted"/>
<dbReference type="InterPro" id="IPR001920">
    <property type="entry name" value="Asp/Glu_race"/>
</dbReference>
<protein>
    <submittedName>
        <fullName evidence="1">Aspartate/glutamate racemase family protein</fullName>
    </submittedName>
</protein>
<accession>A0A942UQ11</accession>
<sequence length="220" mass="23950">MGKTLAIIHTTPVTVESLKQLANEYLPGFDVINFVDDSILPQLAKNGGKIEEVQERLIQYAKYAEQVGAHTIINACSSVGEVVEKAREQLNIPIIRIDEPMAETAVDQGGKIGVVATLATTLNPTIKLLKATAEKYGKQVDIQAELAGEAYECLISGDRDGHDDVLVEVLLKLADETDVVVLAQASMARVIEKLPKQIQAKFLTSPRLGMEQVKRTMEGL</sequence>
<dbReference type="InterPro" id="IPR015942">
    <property type="entry name" value="Asp/Glu/hydantoin_racemase"/>
</dbReference>
<evidence type="ECO:0000313" key="2">
    <source>
        <dbReference type="Proteomes" id="UP000676456"/>
    </source>
</evidence>
<dbReference type="GO" id="GO:0047661">
    <property type="term" value="F:amino-acid racemase activity"/>
    <property type="evidence" value="ECO:0007669"/>
    <property type="project" value="InterPro"/>
</dbReference>
<keyword evidence="2" id="KW-1185">Reference proteome</keyword>
<organism evidence="1 2">
    <name type="scientific">Lederbergia citrea</name>
    <dbReference type="NCBI Taxonomy" id="2833581"/>
    <lineage>
        <taxon>Bacteria</taxon>
        <taxon>Bacillati</taxon>
        <taxon>Bacillota</taxon>
        <taxon>Bacilli</taxon>
        <taxon>Bacillales</taxon>
        <taxon>Bacillaceae</taxon>
        <taxon>Lederbergia</taxon>
    </lineage>
</organism>